<dbReference type="Gene3D" id="3.60.10.10">
    <property type="entry name" value="Endonuclease/exonuclease/phosphatase"/>
    <property type="match status" value="1"/>
</dbReference>
<dbReference type="AlphaFoldDB" id="A0A8J4XZX6"/>
<sequence length="547" mass="61174">MHGPPAYSSPRRRRDGPRASLTRHTRGEARKRQAAGTLQPRLPPMDPHPAKKPRAEAHYAACARGTAPGGATGDFRGKCATREMHPVAHGDYSCPPPPPPPWGPAPPPPPSLSQCQNQPEGRHLAVLLEEVPHIHLLNTGEPTHVRGGRLDLTLVSGDLAAGASWQVHPTLTSDHYATLTTLIASPPIPPRPLPRWNIKRADWGKFQASLDEWWVTYEPPDDLHQQERDLTAALQRAADAAIPKCSPGRRHRPDWWFYNEDVREHNHRVNLHRKLYKRQPNPTNLRLLQDVVTRARQVSQRAREAKWLEWCASFNQHTSLGQLWRNVRTASGAAPHRPAAHPHPHRKAERLIGVFTARGSSAQLPPRTRHLQQQLRQHRVEAVREARGEPDVADHLFTRQELSSARKKGRDTAAGTDGVTYSMLAHAGPAGDAALLSTLNASWQPNPVCQLRVQGIGLAWTDSYLYLGVWLDRRLSFTAQLDYLRERTQARLNVMRAMTRLNAGATFSVLRLYYVQGCALPGGLLRPCHHRALPNQQDGSRCSRTTP</sequence>
<protein>
    <submittedName>
        <fullName evidence="2">Uncharacterized protein</fullName>
    </submittedName>
</protein>
<proteinExistence type="predicted"/>
<dbReference type="SUPFAM" id="SSF56219">
    <property type="entry name" value="DNase I-like"/>
    <property type="match status" value="1"/>
</dbReference>
<dbReference type="OrthoDB" id="6379737at2759"/>
<comment type="caution">
    <text evidence="2">The sequence shown here is derived from an EMBL/GenBank/DDBJ whole genome shotgun (WGS) entry which is preliminary data.</text>
</comment>
<gene>
    <name evidence="2" type="ORF">GWK47_054416</name>
</gene>
<name>A0A8J4XZX6_CHIOP</name>
<evidence type="ECO:0000313" key="3">
    <source>
        <dbReference type="Proteomes" id="UP000770661"/>
    </source>
</evidence>
<dbReference type="EMBL" id="JACEEZ010017531">
    <property type="protein sequence ID" value="KAG0717448.1"/>
    <property type="molecule type" value="Genomic_DNA"/>
</dbReference>
<evidence type="ECO:0000256" key="1">
    <source>
        <dbReference type="SAM" id="MobiDB-lite"/>
    </source>
</evidence>
<dbReference type="InterPro" id="IPR036691">
    <property type="entry name" value="Endo/exonu/phosph_ase_sf"/>
</dbReference>
<reference evidence="2" key="1">
    <citation type="submission" date="2020-07" db="EMBL/GenBank/DDBJ databases">
        <title>The High-quality genome of the commercially important snow crab, Chionoecetes opilio.</title>
        <authorList>
            <person name="Jeong J.-H."/>
            <person name="Ryu S."/>
        </authorList>
    </citation>
    <scope>NUCLEOTIDE SEQUENCE</scope>
    <source>
        <strain evidence="2">MADBK_172401_WGS</strain>
        <tissue evidence="2">Digestive gland</tissue>
    </source>
</reference>
<feature type="region of interest" description="Disordered" evidence="1">
    <location>
        <begin position="1"/>
        <end position="61"/>
    </location>
</feature>
<organism evidence="2 3">
    <name type="scientific">Chionoecetes opilio</name>
    <name type="common">Atlantic snow crab</name>
    <name type="synonym">Cancer opilio</name>
    <dbReference type="NCBI Taxonomy" id="41210"/>
    <lineage>
        <taxon>Eukaryota</taxon>
        <taxon>Metazoa</taxon>
        <taxon>Ecdysozoa</taxon>
        <taxon>Arthropoda</taxon>
        <taxon>Crustacea</taxon>
        <taxon>Multicrustacea</taxon>
        <taxon>Malacostraca</taxon>
        <taxon>Eumalacostraca</taxon>
        <taxon>Eucarida</taxon>
        <taxon>Decapoda</taxon>
        <taxon>Pleocyemata</taxon>
        <taxon>Brachyura</taxon>
        <taxon>Eubrachyura</taxon>
        <taxon>Majoidea</taxon>
        <taxon>Majidae</taxon>
        <taxon>Chionoecetes</taxon>
    </lineage>
</organism>
<accession>A0A8J4XZX6</accession>
<keyword evidence="3" id="KW-1185">Reference proteome</keyword>
<dbReference type="Proteomes" id="UP000770661">
    <property type="component" value="Unassembled WGS sequence"/>
</dbReference>
<feature type="region of interest" description="Disordered" evidence="1">
    <location>
        <begin position="90"/>
        <end position="117"/>
    </location>
</feature>
<evidence type="ECO:0000313" key="2">
    <source>
        <dbReference type="EMBL" id="KAG0717448.1"/>
    </source>
</evidence>
<feature type="compositionally biased region" description="Pro residues" evidence="1">
    <location>
        <begin position="94"/>
        <end position="111"/>
    </location>
</feature>